<dbReference type="RefSeq" id="WP_230224590.1">
    <property type="nucleotide sequence ID" value="NZ_JAJKFT010000010.1"/>
</dbReference>
<dbReference type="AlphaFoldDB" id="A0A9X1MSP3"/>
<evidence type="ECO:0000256" key="1">
    <source>
        <dbReference type="SAM" id="MobiDB-lite"/>
    </source>
</evidence>
<dbReference type="EMBL" id="JAJKFT010000010">
    <property type="protein sequence ID" value="MCC9631869.1"/>
    <property type="molecule type" value="Genomic_DNA"/>
</dbReference>
<evidence type="ECO:0000313" key="4">
    <source>
        <dbReference type="Proteomes" id="UP001139103"/>
    </source>
</evidence>
<protein>
    <submittedName>
        <fullName evidence="3">Uncharacterized protein</fullName>
    </submittedName>
</protein>
<keyword evidence="4" id="KW-1185">Reference proteome</keyword>
<name>A0A9X1MSP3_9BACT</name>
<reference evidence="3" key="1">
    <citation type="submission" date="2021-11" db="EMBL/GenBank/DDBJ databases">
        <title>Genome sequence.</title>
        <authorList>
            <person name="Sun Q."/>
        </authorList>
    </citation>
    <scope>NUCLEOTIDE SEQUENCE</scope>
    <source>
        <strain evidence="3">JC732</strain>
    </source>
</reference>
<organism evidence="3 4">
    <name type="scientific">Blastopirellula sediminis</name>
    <dbReference type="NCBI Taxonomy" id="2894196"/>
    <lineage>
        <taxon>Bacteria</taxon>
        <taxon>Pseudomonadati</taxon>
        <taxon>Planctomycetota</taxon>
        <taxon>Planctomycetia</taxon>
        <taxon>Pirellulales</taxon>
        <taxon>Pirellulaceae</taxon>
        <taxon>Blastopirellula</taxon>
    </lineage>
</organism>
<feature type="region of interest" description="Disordered" evidence="1">
    <location>
        <begin position="164"/>
        <end position="186"/>
    </location>
</feature>
<keyword evidence="2" id="KW-1133">Transmembrane helix</keyword>
<keyword evidence="2" id="KW-0812">Transmembrane</keyword>
<comment type="caution">
    <text evidence="3">The sequence shown here is derived from an EMBL/GenBank/DDBJ whole genome shotgun (WGS) entry which is preliminary data.</text>
</comment>
<feature type="compositionally biased region" description="Polar residues" evidence="1">
    <location>
        <begin position="8"/>
        <end position="40"/>
    </location>
</feature>
<keyword evidence="2" id="KW-0472">Membrane</keyword>
<proteinExistence type="predicted"/>
<feature type="transmembrane region" description="Helical" evidence="2">
    <location>
        <begin position="130"/>
        <end position="153"/>
    </location>
</feature>
<feature type="compositionally biased region" description="Low complexity" evidence="1">
    <location>
        <begin position="61"/>
        <end position="71"/>
    </location>
</feature>
<gene>
    <name evidence="3" type="ORF">LOC68_26025</name>
</gene>
<feature type="region of interest" description="Disordered" evidence="1">
    <location>
        <begin position="1"/>
        <end position="71"/>
    </location>
</feature>
<feature type="compositionally biased region" description="Basic and acidic residues" evidence="1">
    <location>
        <begin position="216"/>
        <end position="232"/>
    </location>
</feature>
<dbReference type="Proteomes" id="UP001139103">
    <property type="component" value="Unassembled WGS sequence"/>
</dbReference>
<feature type="region of interest" description="Disordered" evidence="1">
    <location>
        <begin position="206"/>
        <end position="232"/>
    </location>
</feature>
<sequence>MVQIVAPSATTDLTSSEAATAKTVQLPPTKSSSETVNPSETKTRSASKTAAKMPAPPAPKPAAAAAPSVAESSEELFADAAAMLSGEVPPTETPATPEPAAAAASTSPVEPIASDAPAVATSTKFATYRLVAMIGGGVVVGGLLLAMVIRAILVDDQPVAQVTPPDATPAEVAEETPAAEPAAPAEKIVETTPPINPAAEVAAANEPEAPAAEMKPMPEEVAEKPPAELPLDETKPGENPFLFDMPEGAKPSSKPAAENVAAGEAPETTDDQRMKFANDPLTGVLGEAFPLFDESMFEAPASQSLAESAEPEAPLPDPATMPALEAVVQKPAPRAVDVSARLNDPYINARFRDISLMDHLRNLTRWSTIPISVDPLALQSADIAGDKKINVNQKGTNTERLLRGAVEPLRMSVDVRGDQVRIVPLQQAGMKPPTVRFQVDDLASDDPAVAELAYTVTHLVEPTSWQGAGGTNTCRTGKKELQLAADSEAVFQSLVLVEKLRVARSLAPRSRYEEKLFKLEPRSEQAAALLDKKVQLSFAEPAELLEIVEQLEGSTGAIILIDWESLLREGWNPDTKATMLAIDVPLRDALHTLLSPLDMDFRIIDDRTMQIAMKSDIAQHGDVEFYPISDLADGPTQAAALINRLKKDLALPDDPQFAMIYDAPSKNLLVRLPQAKQVELAQLLAKLRTL</sequence>
<feature type="region of interest" description="Disordered" evidence="1">
    <location>
        <begin position="248"/>
        <end position="272"/>
    </location>
</feature>
<feature type="compositionally biased region" description="Low complexity" evidence="1">
    <location>
        <begin position="206"/>
        <end position="215"/>
    </location>
</feature>
<feature type="region of interest" description="Disordered" evidence="1">
    <location>
        <begin position="87"/>
        <end position="108"/>
    </location>
</feature>
<evidence type="ECO:0000256" key="2">
    <source>
        <dbReference type="SAM" id="Phobius"/>
    </source>
</evidence>
<evidence type="ECO:0000313" key="3">
    <source>
        <dbReference type="EMBL" id="MCC9631869.1"/>
    </source>
</evidence>
<accession>A0A9X1MSP3</accession>